<evidence type="ECO:0000313" key="9">
    <source>
        <dbReference type="EMBL" id="EHK57472.1"/>
    </source>
</evidence>
<keyword evidence="3 5" id="KW-0689">Ribosomal protein</keyword>
<dbReference type="GO" id="GO:0008097">
    <property type="term" value="F:5S rRNA binding"/>
    <property type="evidence" value="ECO:0007669"/>
    <property type="project" value="InterPro"/>
</dbReference>
<dbReference type="CDD" id="cd00495">
    <property type="entry name" value="Ribosomal_L25_TL5_CTC"/>
    <property type="match status" value="1"/>
</dbReference>
<dbReference type="AlphaFoldDB" id="H0HP86"/>
<dbReference type="InterPro" id="IPR037121">
    <property type="entry name" value="Ribosomal_bL25_C"/>
</dbReference>
<keyword evidence="10" id="KW-1185">Reference proteome</keyword>
<dbReference type="InterPro" id="IPR020930">
    <property type="entry name" value="Ribosomal_uL5_bac-type"/>
</dbReference>
<evidence type="ECO:0000256" key="3">
    <source>
        <dbReference type="ARBA" id="ARBA00022980"/>
    </source>
</evidence>
<dbReference type="InterPro" id="IPR029751">
    <property type="entry name" value="Ribosomal_L25_dom"/>
</dbReference>
<evidence type="ECO:0000256" key="4">
    <source>
        <dbReference type="ARBA" id="ARBA00023274"/>
    </source>
</evidence>
<feature type="region of interest" description="Disordered" evidence="6">
    <location>
        <begin position="256"/>
        <end position="282"/>
    </location>
</feature>
<dbReference type="Gene3D" id="2.40.240.10">
    <property type="entry name" value="Ribosomal Protein L25, Chain P"/>
    <property type="match status" value="1"/>
</dbReference>
<sequence length="282" mass="30614">MFELFFSARTELEILRKLALSDAFGYRAATRVDTLGGNAAEGRLIRRLSTFGAGQAPAADAPVNPKGNAMSHDTYELKAETREQVGKGSAREVRRNGKVPAVIYGDKQPPLAIALSYKDIYYKIHGGGFLTTIATIDVGGKKVQVLPKDYQLDPVRDFPMHVDFLRIGKDTEVNVNVPVHFINEEKSPGIKRGGVLNIVRHEVEFHCPANAIPDSITIDLTGTDIGDSIHISAVKLPAGVKPVISDRDFTIATVASSSAMKPEAAEETAAEVEEEEEEADEE</sequence>
<keyword evidence="4 5" id="KW-0687">Ribonucleoprotein</keyword>
<evidence type="ECO:0000256" key="1">
    <source>
        <dbReference type="ARBA" id="ARBA00022730"/>
    </source>
</evidence>
<feature type="domain" description="Large ribosomal subunit protein bL25 L25" evidence="7">
    <location>
        <begin position="77"/>
        <end position="164"/>
    </location>
</feature>
<feature type="domain" description="Large ribosomal subunit protein bL25 beta" evidence="8">
    <location>
        <begin position="172"/>
        <end position="256"/>
    </location>
</feature>
<dbReference type="GO" id="GO:0022625">
    <property type="term" value="C:cytosolic large ribosomal subunit"/>
    <property type="evidence" value="ECO:0007669"/>
    <property type="project" value="TreeGrafter"/>
</dbReference>
<dbReference type="Gene3D" id="2.170.120.20">
    <property type="entry name" value="Ribosomal protein L25, beta domain"/>
    <property type="match status" value="1"/>
</dbReference>
<dbReference type="PANTHER" id="PTHR33284">
    <property type="entry name" value="RIBOSOMAL PROTEIN L25/GLN-TRNA SYNTHETASE, ANTI-CODON-BINDING DOMAIN-CONTAINING PROTEIN"/>
    <property type="match status" value="1"/>
</dbReference>
<dbReference type="Pfam" id="PF01386">
    <property type="entry name" value="Ribosomal_L25p"/>
    <property type="match status" value="1"/>
</dbReference>
<keyword evidence="1 5" id="KW-0699">rRNA-binding</keyword>
<dbReference type="InterPro" id="IPR001021">
    <property type="entry name" value="Ribosomal_bL25_long"/>
</dbReference>
<dbReference type="SUPFAM" id="SSF50715">
    <property type="entry name" value="Ribosomal protein L25-like"/>
    <property type="match status" value="1"/>
</dbReference>
<dbReference type="PATRIC" id="fig|1107882.3.peg.1929"/>
<dbReference type="GO" id="GO:0003735">
    <property type="term" value="F:structural constituent of ribosome"/>
    <property type="evidence" value="ECO:0007669"/>
    <property type="project" value="InterPro"/>
</dbReference>
<dbReference type="NCBIfam" id="TIGR00731">
    <property type="entry name" value="bL25_bact_ctc"/>
    <property type="match status" value="1"/>
</dbReference>
<evidence type="ECO:0000259" key="7">
    <source>
        <dbReference type="Pfam" id="PF01386"/>
    </source>
</evidence>
<dbReference type="EMBL" id="AHAM01000068">
    <property type="protein sequence ID" value="EHK57472.1"/>
    <property type="molecule type" value="Genomic_DNA"/>
</dbReference>
<dbReference type="PANTHER" id="PTHR33284:SF1">
    <property type="entry name" value="RIBOSOMAL PROTEIN L25_GLN-TRNA SYNTHETASE, ANTI-CODON-BINDING DOMAIN-CONTAINING PROTEIN"/>
    <property type="match status" value="1"/>
</dbReference>
<comment type="similarity">
    <text evidence="5">Belongs to the bacterial ribosomal protein bL25 family. CTC subfamily.</text>
</comment>
<accession>H0HP86</accession>
<evidence type="ECO:0000256" key="5">
    <source>
        <dbReference type="HAMAP-Rule" id="MF_01334"/>
    </source>
</evidence>
<dbReference type="InterPro" id="IPR020057">
    <property type="entry name" value="Ribosomal_bL25_b-dom"/>
</dbReference>
<evidence type="ECO:0000313" key="10">
    <source>
        <dbReference type="Proteomes" id="UP000003250"/>
    </source>
</evidence>
<evidence type="ECO:0000259" key="8">
    <source>
        <dbReference type="Pfam" id="PF14693"/>
    </source>
</evidence>
<name>H0HP86_9HYPH</name>
<dbReference type="NCBIfam" id="NF004128">
    <property type="entry name" value="PRK05618.1-2"/>
    <property type="match status" value="1"/>
</dbReference>
<evidence type="ECO:0000256" key="6">
    <source>
        <dbReference type="SAM" id="MobiDB-lite"/>
    </source>
</evidence>
<dbReference type="GO" id="GO:0006412">
    <property type="term" value="P:translation"/>
    <property type="evidence" value="ECO:0007669"/>
    <property type="project" value="UniProtKB-UniRule"/>
</dbReference>
<keyword evidence="2 5" id="KW-0694">RNA-binding</keyword>
<feature type="compositionally biased region" description="Acidic residues" evidence="6">
    <location>
        <begin position="265"/>
        <end position="282"/>
    </location>
</feature>
<protein>
    <recommendedName>
        <fullName evidence="5">Large ribosomal subunit protein bL25</fullName>
    </recommendedName>
    <alternativeName>
        <fullName evidence="5">General stress protein CTC</fullName>
    </alternativeName>
</protein>
<comment type="function">
    <text evidence="5">This is one of the proteins that binds to the 5S RNA in the ribosome where it forms part of the central protuberance.</text>
</comment>
<reference evidence="9 10" key="1">
    <citation type="journal article" date="2012" name="J. Bacteriol.">
        <title>Draft Genome Sequence of Mesorhizobium alhagi CCNWXJ12-2T, a Novel Salt-Resistant Species Isolated from the Desert of Northwestern China.</title>
        <authorList>
            <person name="Zhou M."/>
            <person name="Chen W."/>
            <person name="Chen H."/>
            <person name="Wei G."/>
        </authorList>
    </citation>
    <scope>NUCLEOTIDE SEQUENCE [LARGE SCALE GENOMIC DNA]</scope>
    <source>
        <strain evidence="9 10">CCNWXJ12-2</strain>
    </source>
</reference>
<organism evidence="9 10">
    <name type="scientific">Mesorhizobium alhagi CCNWXJ12-2</name>
    <dbReference type="NCBI Taxonomy" id="1107882"/>
    <lineage>
        <taxon>Bacteria</taxon>
        <taxon>Pseudomonadati</taxon>
        <taxon>Pseudomonadota</taxon>
        <taxon>Alphaproteobacteria</taxon>
        <taxon>Hyphomicrobiales</taxon>
        <taxon>Phyllobacteriaceae</taxon>
        <taxon>Allomesorhizobium</taxon>
    </lineage>
</organism>
<dbReference type="InterPro" id="IPR011035">
    <property type="entry name" value="Ribosomal_bL25/Gln-tRNA_synth"/>
</dbReference>
<gene>
    <name evidence="5" type="primary">rplY</name>
    <name evidence="5" type="synonym">ctc</name>
    <name evidence="9" type="ORF">MAXJ12_09818</name>
</gene>
<dbReference type="Proteomes" id="UP000003250">
    <property type="component" value="Unassembled WGS sequence"/>
</dbReference>
<evidence type="ECO:0000256" key="2">
    <source>
        <dbReference type="ARBA" id="ARBA00022884"/>
    </source>
</evidence>
<dbReference type="HAMAP" id="MF_01334">
    <property type="entry name" value="Ribosomal_bL25_CTC"/>
    <property type="match status" value="1"/>
</dbReference>
<dbReference type="Pfam" id="PF14693">
    <property type="entry name" value="Ribosomal_TL5_C"/>
    <property type="match status" value="1"/>
</dbReference>
<dbReference type="InterPro" id="IPR020056">
    <property type="entry name" value="Rbsml_bL25/Gln-tRNA_synth_N"/>
</dbReference>
<proteinExistence type="inferred from homology"/>
<comment type="subunit">
    <text evidence="5">Part of the 50S ribosomal subunit; part of the 5S rRNA/L5/L18/L25 subcomplex. Contacts the 5S rRNA. Binds to the 5S rRNA independently of L5 and L18.</text>
</comment>